<dbReference type="Proteomes" id="UP001596004">
    <property type="component" value="Unassembled WGS sequence"/>
</dbReference>
<dbReference type="SUPFAM" id="SSF53335">
    <property type="entry name" value="S-adenosyl-L-methionine-dependent methyltransferases"/>
    <property type="match status" value="1"/>
</dbReference>
<name>A0ABV9CGU1_9ACTN</name>
<evidence type="ECO:0000313" key="2">
    <source>
        <dbReference type="EMBL" id="MFC4532248.1"/>
    </source>
</evidence>
<dbReference type="InterPro" id="IPR029063">
    <property type="entry name" value="SAM-dependent_MTases_sf"/>
</dbReference>
<sequence>MTENIETQTPSDPVDSLIKVLDGVDARPDAVRLRTRSYELLELEPGTAVVDVGCGAGRAVAEMNERGVRAIGVDASERMITVAGRRWPGADVRLGDAFALPLGDGEVRGYRADKVYHEFRDPAGALGEAARVLAPGGRIVLIGQDWDTMVIDSDDPALTRAIVHAKADTVPSPRAARSYRNLLLGAGFRDAEVEVHTAVFTDGMITSMLARLVDGARSSGAITSGQAAGWTAEQAERAQDGRMFVAVPLFVATALRP</sequence>
<dbReference type="PANTHER" id="PTHR43591:SF110">
    <property type="entry name" value="RHODANESE DOMAIN-CONTAINING PROTEIN"/>
    <property type="match status" value="1"/>
</dbReference>
<dbReference type="InterPro" id="IPR013216">
    <property type="entry name" value="Methyltransf_11"/>
</dbReference>
<accession>A0ABV9CGU1</accession>
<keyword evidence="2" id="KW-0489">Methyltransferase</keyword>
<proteinExistence type="predicted"/>
<evidence type="ECO:0000259" key="1">
    <source>
        <dbReference type="Pfam" id="PF08241"/>
    </source>
</evidence>
<dbReference type="Gene3D" id="3.40.50.150">
    <property type="entry name" value="Vaccinia Virus protein VP39"/>
    <property type="match status" value="1"/>
</dbReference>
<keyword evidence="3" id="KW-1185">Reference proteome</keyword>
<evidence type="ECO:0000313" key="3">
    <source>
        <dbReference type="Proteomes" id="UP001596004"/>
    </source>
</evidence>
<dbReference type="GO" id="GO:0032259">
    <property type="term" value="P:methylation"/>
    <property type="evidence" value="ECO:0007669"/>
    <property type="project" value="UniProtKB-KW"/>
</dbReference>
<dbReference type="CDD" id="cd02440">
    <property type="entry name" value="AdoMet_MTases"/>
    <property type="match status" value="1"/>
</dbReference>
<dbReference type="GO" id="GO:0008168">
    <property type="term" value="F:methyltransferase activity"/>
    <property type="evidence" value="ECO:0007669"/>
    <property type="project" value="UniProtKB-KW"/>
</dbReference>
<feature type="domain" description="Methyltransferase type 11" evidence="1">
    <location>
        <begin position="50"/>
        <end position="141"/>
    </location>
</feature>
<dbReference type="EMBL" id="JBHSFP010000009">
    <property type="protein sequence ID" value="MFC4532248.1"/>
    <property type="molecule type" value="Genomic_DNA"/>
</dbReference>
<dbReference type="PANTHER" id="PTHR43591">
    <property type="entry name" value="METHYLTRANSFERASE"/>
    <property type="match status" value="1"/>
</dbReference>
<reference evidence="3" key="1">
    <citation type="journal article" date="2019" name="Int. J. Syst. Evol. Microbiol.">
        <title>The Global Catalogue of Microorganisms (GCM) 10K type strain sequencing project: providing services to taxonomists for standard genome sequencing and annotation.</title>
        <authorList>
            <consortium name="The Broad Institute Genomics Platform"/>
            <consortium name="The Broad Institute Genome Sequencing Center for Infectious Disease"/>
            <person name="Wu L."/>
            <person name="Ma J."/>
        </authorList>
    </citation>
    <scope>NUCLEOTIDE SEQUENCE [LARGE SCALE GENOMIC DNA]</scope>
    <source>
        <strain evidence="3">CGMCC 4.7132</strain>
    </source>
</reference>
<comment type="caution">
    <text evidence="2">The sequence shown here is derived from an EMBL/GenBank/DDBJ whole genome shotgun (WGS) entry which is preliminary data.</text>
</comment>
<organism evidence="2 3">
    <name type="scientific">Sphaerisporangium dianthi</name>
    <dbReference type="NCBI Taxonomy" id="1436120"/>
    <lineage>
        <taxon>Bacteria</taxon>
        <taxon>Bacillati</taxon>
        <taxon>Actinomycetota</taxon>
        <taxon>Actinomycetes</taxon>
        <taxon>Streptosporangiales</taxon>
        <taxon>Streptosporangiaceae</taxon>
        <taxon>Sphaerisporangium</taxon>
    </lineage>
</organism>
<keyword evidence="2" id="KW-0808">Transferase</keyword>
<dbReference type="Pfam" id="PF08241">
    <property type="entry name" value="Methyltransf_11"/>
    <property type="match status" value="1"/>
</dbReference>
<protein>
    <submittedName>
        <fullName evidence="2">Methyltransferase domain-containing protein</fullName>
    </submittedName>
</protein>
<gene>
    <name evidence="2" type="ORF">ACFO60_15865</name>
</gene>
<dbReference type="RefSeq" id="WP_380841027.1">
    <property type="nucleotide sequence ID" value="NZ_JBHSFP010000009.1"/>
</dbReference>